<dbReference type="GO" id="GO:0044614">
    <property type="term" value="C:nuclear pore cytoplasmic filaments"/>
    <property type="evidence" value="ECO:0007669"/>
    <property type="project" value="TreeGrafter"/>
</dbReference>
<dbReference type="GO" id="GO:0051028">
    <property type="term" value="P:mRNA transport"/>
    <property type="evidence" value="ECO:0007669"/>
    <property type="project" value="UniProtKB-KW"/>
</dbReference>
<dbReference type="FunFam" id="3.30.1610.10:FF:000001">
    <property type="entry name" value="Nuclear pore complex protein Nup98-Nup96"/>
    <property type="match status" value="1"/>
</dbReference>
<keyword evidence="15" id="KW-0906">Nuclear pore complex</keyword>
<feature type="region of interest" description="Disordered" evidence="18">
    <location>
        <begin position="219"/>
        <end position="243"/>
    </location>
</feature>
<keyword evidence="13" id="KW-0653">Protein transport</keyword>
<dbReference type="Pfam" id="PF04096">
    <property type="entry name" value="Nucleoporin2"/>
    <property type="match status" value="1"/>
</dbReference>
<dbReference type="GO" id="GO:0034398">
    <property type="term" value="P:telomere tethering at nuclear periphery"/>
    <property type="evidence" value="ECO:0007669"/>
    <property type="project" value="TreeGrafter"/>
</dbReference>
<keyword evidence="21" id="KW-1185">Reference proteome</keyword>
<dbReference type="InterPro" id="IPR007230">
    <property type="entry name" value="Nup98_auto-Pept-S59_dom"/>
</dbReference>
<evidence type="ECO:0000256" key="10">
    <source>
        <dbReference type="ARBA" id="ARBA00022813"/>
    </source>
</evidence>
<comment type="similarity">
    <text evidence="4">Belongs to the nucleoporin GLFG family.</text>
</comment>
<feature type="compositionally biased region" description="Low complexity" evidence="18">
    <location>
        <begin position="620"/>
        <end position="631"/>
    </location>
</feature>
<accession>A0AAE1AV34</accession>
<dbReference type="Pfam" id="PF12110">
    <property type="entry name" value="Nup96"/>
    <property type="match status" value="1"/>
</dbReference>
<evidence type="ECO:0000256" key="17">
    <source>
        <dbReference type="ARBA" id="ARBA00023242"/>
    </source>
</evidence>
<keyword evidence="9" id="KW-0378">Hydrolase</keyword>
<keyword evidence="17" id="KW-0539">Nucleus</keyword>
<evidence type="ECO:0000256" key="14">
    <source>
        <dbReference type="ARBA" id="ARBA00023010"/>
    </source>
</evidence>
<evidence type="ECO:0000256" key="8">
    <source>
        <dbReference type="ARBA" id="ARBA00022737"/>
    </source>
</evidence>
<evidence type="ECO:0000313" key="21">
    <source>
        <dbReference type="Proteomes" id="UP001283361"/>
    </source>
</evidence>
<evidence type="ECO:0000256" key="12">
    <source>
        <dbReference type="ARBA" id="ARBA00022825"/>
    </source>
</evidence>
<dbReference type="FunFam" id="1.10.10.2360:FF:000001">
    <property type="entry name" value="Nuclear pore complex protein Nup98-Nup96"/>
    <property type="match status" value="1"/>
</dbReference>
<gene>
    <name evidence="20" type="ORF">RRG08_023041</name>
</gene>
<evidence type="ECO:0000256" key="13">
    <source>
        <dbReference type="ARBA" id="ARBA00022927"/>
    </source>
</evidence>
<dbReference type="GO" id="GO:0006508">
    <property type="term" value="P:proteolysis"/>
    <property type="evidence" value="ECO:0007669"/>
    <property type="project" value="UniProtKB-KW"/>
</dbReference>
<dbReference type="GO" id="GO:0000973">
    <property type="term" value="P:post-transcriptional tethering of RNA polymerase II gene DNA at nuclear periphery"/>
    <property type="evidence" value="ECO:0007669"/>
    <property type="project" value="TreeGrafter"/>
</dbReference>
<evidence type="ECO:0000256" key="3">
    <source>
        <dbReference type="ARBA" id="ARBA00004642"/>
    </source>
</evidence>
<dbReference type="GO" id="GO:0008139">
    <property type="term" value="F:nuclear localization sequence binding"/>
    <property type="evidence" value="ECO:0007669"/>
    <property type="project" value="TreeGrafter"/>
</dbReference>
<feature type="region of interest" description="Disordered" evidence="18">
    <location>
        <begin position="672"/>
        <end position="695"/>
    </location>
</feature>
<evidence type="ECO:0000259" key="19">
    <source>
        <dbReference type="PROSITE" id="PS51434"/>
    </source>
</evidence>
<organism evidence="20 21">
    <name type="scientific">Elysia crispata</name>
    <name type="common">lettuce slug</name>
    <dbReference type="NCBI Taxonomy" id="231223"/>
    <lineage>
        <taxon>Eukaryota</taxon>
        <taxon>Metazoa</taxon>
        <taxon>Spiralia</taxon>
        <taxon>Lophotrochozoa</taxon>
        <taxon>Mollusca</taxon>
        <taxon>Gastropoda</taxon>
        <taxon>Heterobranchia</taxon>
        <taxon>Euthyneura</taxon>
        <taxon>Panpulmonata</taxon>
        <taxon>Sacoglossa</taxon>
        <taxon>Placobranchoidea</taxon>
        <taxon>Plakobranchidae</taxon>
        <taxon>Elysia</taxon>
    </lineage>
</organism>
<dbReference type="Gene3D" id="1.25.40.690">
    <property type="match status" value="1"/>
</dbReference>
<evidence type="ECO:0000256" key="18">
    <source>
        <dbReference type="SAM" id="MobiDB-lite"/>
    </source>
</evidence>
<dbReference type="Pfam" id="PF21240">
    <property type="entry name" value="Nup98_GLEBS"/>
    <property type="match status" value="1"/>
</dbReference>
<keyword evidence="11" id="KW-0509">mRNA transport</keyword>
<dbReference type="InterPro" id="IPR021967">
    <property type="entry name" value="Nup98_C"/>
</dbReference>
<dbReference type="Gene3D" id="3.30.1610.10">
    <property type="entry name" value="Peptidase S59, nucleoporin"/>
    <property type="match status" value="1"/>
</dbReference>
<evidence type="ECO:0000256" key="5">
    <source>
        <dbReference type="ARBA" id="ARBA00013472"/>
    </source>
</evidence>
<feature type="domain" description="Peptidase S59" evidence="19">
    <location>
        <begin position="748"/>
        <end position="890"/>
    </location>
</feature>
<dbReference type="GO" id="GO:0005654">
    <property type="term" value="C:nucleoplasm"/>
    <property type="evidence" value="ECO:0007669"/>
    <property type="project" value="UniProtKB-SubCell"/>
</dbReference>
<dbReference type="PANTHER" id="PTHR23198:SF6">
    <property type="entry name" value="NUCLEAR PORE COMPLEX PROTEIN NUP98-NUP96"/>
    <property type="match status" value="1"/>
</dbReference>
<dbReference type="Gene3D" id="1.10.10.2360">
    <property type="match status" value="1"/>
</dbReference>
<feature type="compositionally biased region" description="Polar residues" evidence="18">
    <location>
        <begin position="676"/>
        <end position="692"/>
    </location>
</feature>
<dbReference type="GO" id="GO:0031965">
    <property type="term" value="C:nuclear membrane"/>
    <property type="evidence" value="ECO:0007669"/>
    <property type="project" value="UniProtKB-SubCell"/>
</dbReference>
<evidence type="ECO:0000256" key="16">
    <source>
        <dbReference type="ARBA" id="ARBA00023136"/>
    </source>
</evidence>
<dbReference type="EMBL" id="JAWDGP010001162">
    <property type="protein sequence ID" value="KAK3793946.1"/>
    <property type="molecule type" value="Genomic_DNA"/>
</dbReference>
<dbReference type="GO" id="GO:0006606">
    <property type="term" value="P:protein import into nucleus"/>
    <property type="evidence" value="ECO:0007669"/>
    <property type="project" value="TreeGrafter"/>
</dbReference>
<dbReference type="Proteomes" id="UP001283361">
    <property type="component" value="Unassembled WGS sequence"/>
</dbReference>
<keyword evidence="14" id="KW-0811">Translocation</keyword>
<comment type="subcellular location">
    <subcellularLocation>
        <location evidence="2">Nucleus membrane</location>
        <topology evidence="2">Peripheral membrane protein</topology>
        <orientation evidence="2">Nucleoplasmic side</orientation>
    </subcellularLocation>
    <subcellularLocation>
        <location evidence="1">Nucleus</location>
        <location evidence="1">Nuclear pore complex</location>
    </subcellularLocation>
    <subcellularLocation>
        <location evidence="3">Nucleus</location>
        <location evidence="3">Nucleoplasm</location>
    </subcellularLocation>
</comment>
<dbReference type="InterPro" id="IPR037665">
    <property type="entry name" value="Nucleoporin_S59-like"/>
</dbReference>
<dbReference type="GO" id="GO:0017056">
    <property type="term" value="F:structural constituent of nuclear pore"/>
    <property type="evidence" value="ECO:0007669"/>
    <property type="project" value="InterPro"/>
</dbReference>
<dbReference type="GO" id="GO:0008236">
    <property type="term" value="F:serine-type peptidase activity"/>
    <property type="evidence" value="ECO:0007669"/>
    <property type="project" value="UniProtKB-KW"/>
</dbReference>
<keyword evidence="12" id="KW-0720">Serine protease</keyword>
<reference evidence="20" key="1">
    <citation type="journal article" date="2023" name="G3 (Bethesda)">
        <title>A reference genome for the long-term kleptoplast-retaining sea slug Elysia crispata morphotype clarki.</title>
        <authorList>
            <person name="Eastman K.E."/>
            <person name="Pendleton A.L."/>
            <person name="Shaikh M.A."/>
            <person name="Suttiyut T."/>
            <person name="Ogas R."/>
            <person name="Tomko P."/>
            <person name="Gavelis G."/>
            <person name="Widhalm J.R."/>
            <person name="Wisecaver J.H."/>
        </authorList>
    </citation>
    <scope>NUCLEOTIDE SEQUENCE</scope>
    <source>
        <strain evidence="20">ECLA1</strain>
    </source>
</reference>
<evidence type="ECO:0000256" key="11">
    <source>
        <dbReference type="ARBA" id="ARBA00022816"/>
    </source>
</evidence>
<evidence type="ECO:0000256" key="4">
    <source>
        <dbReference type="ARBA" id="ARBA00008926"/>
    </source>
</evidence>
<sequence length="1850" mass="199045">MFGQANKGFAGFGASNTTFGGFGQSSTGFGSGSAFGTQTPSSGSSLFGAGNTSSGTTGGLFGQATSSFGQSQNTGFTFGGAQTSNTAGSSLFGASSQPGSSGGSLFATPSSGSGFGAKPGGFAGFGTSTNPAGSGGLFGSSTGTTPSLFGQTGGTSAFGAGAGATAAGGTTVTFNPPSGTDTMMKDRIATNINTRHQCITAMKEYEAKSLEELRIEDYSSNRKSKQAGGGTTGGLFGQGSSTQTSTGGSGFVFGGGLGSGALQTSTTGFGGFGGTSSAATTPFNQNRPLFGTATTTQSGFGFGTATGTQQSNSLFGNTARPLFGSTASTQQPLIGGGSFFGGSAAGAANPVGFGSGASGGGLFGAAKPTGFGAATTSSIGFGGGSSLFGKTSTASTFGFGTNTSTAGGFGAGTSGGSLFNMKPSGFGTGSTGLGTGGSSFGFGTGLGQAGANTAAKPSFGGFSFGGGAAGSTTGFGSTLGGGTGTGTLNLGGAGNTLGLANAISQSNSSQHLLALASSPYGDNPLFWNLKQQSKDRRDDALKPTNPTAQKAALVSANQYKVSPRPTTKIKPKSLHNLVSGGKTQLFEGLEDEDFSFGDDTFVPRKSVKKLVLRKGFGNKSSADSSSVYSDSGANPCQHAELDQSSNNQEVLSITRPLISSQHDNTIENEAEALGQHSHSTPLSRHFESSQNKSLDDSFTVMNQRTGLDNQETPQNRLTAADTTTSDLDNSVLPVDRSTPHPTGVTLTRPGYYTIPALDDMVELMDENGNCYVEDLTVGRENYGNVFFPGITNVAGMNLDDIVHFRRNEVTIYPDDEKKPPLGDGLNKKAEVTLDCVWPKDKSNRTPIKSPERLKLMNYAEKIETMTARLGAKFIDYRPETGSWVFQVNHFSKYGLLDDSDEEGAVPMDPLQFSEQQAKDILLVQKLKTQQEQLLAYQKEISQAGQGQIFTDNFGLGDTQTSLKRGEQAMMQEEDDFAVVGEENEDLDKLGMQDLTETEVKKYMQTGLDDKDMDGSMDSKFLASSMGVSAQNIQGMKASFFGDNLEAIARKKEKQMVQEDMDDYEDDMRSLWKKSVERSKPSLQGLFKYPTSLSLPQSPAFSDHSEKEGYEPSVFGKSGVFDARTQRESQSVRPSPQTFMQPPIMEHKLLPSGLQPSDLPQRINGTQIYRGPVHFKESLIHNKQKTFVDAACFMGRSFRVGWGPTWTLAHSGRLMGLQEEEPQNMFVLPYVSGRVKTPGRMKGWFSHIEQVQITDYMHPKDVPSCKQLEEFLEVQLQHARVSMEKSCPKFVPAFGVDALHQLADRVKARLTDMKSHPDSQVQSHMDSVLGLCVALWGNLSQADDLEKDDSYRERQLRREAVSKWLTETSASKVAEEMETCSLNNPEAYLRAVFSQLTVRDVSSACVLAQRAGDFRLALLLAQSIGGPITRHMLAMQLESWAEQGAIDFISELRQKIYCLLAGQLVWHAKEIPVNTCEGLDWKRAFAMHLWYKSAANSSIQHSLKQYQHGFQGTSHSKPYCVLPLPPYLEEENEERSENEHIYDTAYHLLCLYVDRTHRLEALLSPTSSTPAHLDFRLSWQLFQILQALGYTHLPVSKADSLHESFASQLETLGMWHWTAFVLLHLSSGSQRHAALSALLQRHLGVGEELTEREEFLLNKLHVPAAWLHQAKAVRAHREGNHAAEARHLILAGQFNRSHTVVVRHVAADAIINDNDDYLKSFLDELALPDRCVSILNWNSNGKVFLDFIYLRRRLEQLKKSEPSTRDMEELEPCVMSLCGRVKGLTCLNSKDRLCQAEMAKTSASLLRTFLALREESPFRPLTTLIPELPMSEDYTLQELQALSRARLMEIV</sequence>
<name>A0AAE1AV34_9GAST</name>
<evidence type="ECO:0000256" key="9">
    <source>
        <dbReference type="ARBA" id="ARBA00022801"/>
    </source>
</evidence>
<evidence type="ECO:0000313" key="20">
    <source>
        <dbReference type="EMBL" id="KAK3793946.1"/>
    </source>
</evidence>
<evidence type="ECO:0000256" key="15">
    <source>
        <dbReference type="ARBA" id="ARBA00023132"/>
    </source>
</evidence>
<keyword evidence="7" id="KW-0645">Protease</keyword>
<feature type="region of interest" description="Disordered" evidence="18">
    <location>
        <begin position="618"/>
        <end position="646"/>
    </location>
</feature>
<protein>
    <recommendedName>
        <fullName evidence="5">Nuclear pore complex protein Nup98-Nup96</fullName>
    </recommendedName>
</protein>
<evidence type="ECO:0000256" key="2">
    <source>
        <dbReference type="ARBA" id="ARBA00004620"/>
    </source>
</evidence>
<dbReference type="GO" id="GO:0006405">
    <property type="term" value="P:RNA export from nucleus"/>
    <property type="evidence" value="ECO:0007669"/>
    <property type="project" value="TreeGrafter"/>
</dbReference>
<keyword evidence="8" id="KW-0677">Repeat</keyword>
<dbReference type="PANTHER" id="PTHR23198">
    <property type="entry name" value="NUCLEOPORIN"/>
    <property type="match status" value="1"/>
</dbReference>
<keyword evidence="6" id="KW-0813">Transport</keyword>
<comment type="caution">
    <text evidence="20">The sequence shown here is derived from an EMBL/GenBank/DDBJ whole genome shotgun (WGS) entry which is preliminary data.</text>
</comment>
<dbReference type="SUPFAM" id="SSF82215">
    <property type="entry name" value="C-terminal autoproteolytic domain of nucleoporin nup98"/>
    <property type="match status" value="1"/>
</dbReference>
<evidence type="ECO:0000256" key="7">
    <source>
        <dbReference type="ARBA" id="ARBA00022670"/>
    </source>
</evidence>
<proteinExistence type="inferred from homology"/>
<dbReference type="InterPro" id="IPR036903">
    <property type="entry name" value="Nup98_auto-Pept-S59_dom_sf"/>
</dbReference>
<evidence type="ECO:0000256" key="1">
    <source>
        <dbReference type="ARBA" id="ARBA00004567"/>
    </source>
</evidence>
<feature type="compositionally biased region" description="Gly residues" evidence="18">
    <location>
        <begin position="227"/>
        <end position="237"/>
    </location>
</feature>
<dbReference type="GO" id="GO:0003723">
    <property type="term" value="F:RNA binding"/>
    <property type="evidence" value="ECO:0007669"/>
    <property type="project" value="TreeGrafter"/>
</dbReference>
<keyword evidence="16" id="KW-0472">Membrane</keyword>
<keyword evidence="10" id="KW-0068">Autocatalytic cleavage</keyword>
<evidence type="ECO:0000256" key="6">
    <source>
        <dbReference type="ARBA" id="ARBA00022448"/>
    </source>
</evidence>
<dbReference type="PROSITE" id="PS51434">
    <property type="entry name" value="NUP_C"/>
    <property type="match status" value="1"/>
</dbReference>